<dbReference type="Gene3D" id="3.40.50.300">
    <property type="entry name" value="P-loop containing nucleotide triphosphate hydrolases"/>
    <property type="match status" value="1"/>
</dbReference>
<keyword evidence="2" id="KW-0547">Nucleotide-binding</keyword>
<dbReference type="PANTHER" id="PTHR30258:SF1">
    <property type="entry name" value="PROTEIN TRANSPORT PROTEIN HOFB HOMOLOG"/>
    <property type="match status" value="1"/>
</dbReference>
<dbReference type="Proteomes" id="UP000029986">
    <property type="component" value="Chromosome"/>
</dbReference>
<dbReference type="InterPro" id="IPR027417">
    <property type="entry name" value="P-loop_NTPase"/>
</dbReference>
<sequence>MNQPHIEQLCHQFGCVMIEADSQAIQIAGPHTVAPSKLIDAIKFASGKSVVWHMWGAAQLESAQQHHATALTPQDGTGDDIKTKQLLEYIIQQALKRRASDIHLEPKLNSLSVRLRIDGVLQPLPIPNGSETLRIVPRLKVMAELDIAERRIPQDGQLNIALNTQSATFRISTLPTRLGEKVVLRQVQDGAQPFELDDLGFEPQALSTFKSTLSKPQGLILVTGPTGSGKTATLYSSLNYLHSPEINICSVEDPVESPLEGVNQTAINTKAALGFTTVLRALLRQDPDVIMIGEIRDAETAEIAVNAAQTGHLVLSTLHTNSASETLVRLSQLNVKPYLIAASLSLVIAQRLVRKLCQHCRQRDFTSQKLSPSQWQGDEFHHWIAVGCEHCFNGYYGRKAVYEILPISREIQLALLAHASALDIYSLSQQQGVVSLWQAGLQLAHRGETSLAEVVRVLGSHYADNTR</sequence>
<dbReference type="GO" id="GO:0016887">
    <property type="term" value="F:ATP hydrolysis activity"/>
    <property type="evidence" value="ECO:0007669"/>
    <property type="project" value="TreeGrafter"/>
</dbReference>
<gene>
    <name evidence="5" type="ORF">AT03_18115</name>
</gene>
<dbReference type="PATRIC" id="fig|1453496.5.peg.3729"/>
<dbReference type="SUPFAM" id="SSF52540">
    <property type="entry name" value="P-loop containing nucleoside triphosphate hydrolases"/>
    <property type="match status" value="1"/>
</dbReference>
<name>A0A097R5W8_HAFAL</name>
<keyword evidence="6" id="KW-1185">Reference proteome</keyword>
<comment type="similarity">
    <text evidence="1">Belongs to the GSP E family.</text>
</comment>
<evidence type="ECO:0000313" key="6">
    <source>
        <dbReference type="Proteomes" id="UP000029986"/>
    </source>
</evidence>
<dbReference type="PROSITE" id="PS00662">
    <property type="entry name" value="T2SP_E"/>
    <property type="match status" value="1"/>
</dbReference>
<accession>A0A097R5W8</accession>
<protein>
    <recommendedName>
        <fullName evidence="4">Bacterial type II secretion system protein E domain-containing protein</fullName>
    </recommendedName>
</protein>
<dbReference type="GO" id="GO:0005886">
    <property type="term" value="C:plasma membrane"/>
    <property type="evidence" value="ECO:0007669"/>
    <property type="project" value="TreeGrafter"/>
</dbReference>
<dbReference type="OrthoDB" id="9804785at2"/>
<evidence type="ECO:0000256" key="3">
    <source>
        <dbReference type="ARBA" id="ARBA00022840"/>
    </source>
</evidence>
<dbReference type="NCBIfam" id="NF007755">
    <property type="entry name" value="PRK10436.1"/>
    <property type="match status" value="1"/>
</dbReference>
<dbReference type="EMBL" id="CP009706">
    <property type="protein sequence ID" value="AIU74120.1"/>
    <property type="molecule type" value="Genomic_DNA"/>
</dbReference>
<dbReference type="AlphaFoldDB" id="A0A097R5W8"/>
<dbReference type="Gene3D" id="3.30.450.90">
    <property type="match status" value="1"/>
</dbReference>
<dbReference type="Pfam" id="PF00437">
    <property type="entry name" value="T2SSE"/>
    <property type="match status" value="1"/>
</dbReference>
<dbReference type="InterPro" id="IPR001482">
    <property type="entry name" value="T2SS/T4SS_dom"/>
</dbReference>
<evidence type="ECO:0000256" key="2">
    <source>
        <dbReference type="ARBA" id="ARBA00022741"/>
    </source>
</evidence>
<proteinExistence type="inferred from homology"/>
<reference evidence="5 6" key="1">
    <citation type="journal article" date="2014" name="Gut Pathog.">
        <title>Gene clusters of Hafnia alvei strain FB1 important in survival and pathogenesis: a draft genome perspective.</title>
        <authorList>
            <person name="Tan J.Y."/>
            <person name="Yin W.F."/>
            <person name="Chan K.G."/>
        </authorList>
    </citation>
    <scope>NUCLEOTIDE SEQUENCE [LARGE SCALE GENOMIC DNA]</scope>
    <source>
        <strain evidence="5 6">FB1</strain>
    </source>
</reference>
<dbReference type="PANTHER" id="PTHR30258">
    <property type="entry name" value="TYPE II SECRETION SYSTEM PROTEIN GSPE-RELATED"/>
    <property type="match status" value="1"/>
</dbReference>
<dbReference type="CDD" id="cd01129">
    <property type="entry name" value="PulE-GspE-like"/>
    <property type="match status" value="1"/>
</dbReference>
<dbReference type="KEGG" id="hav:AT03_18115"/>
<evidence type="ECO:0000256" key="1">
    <source>
        <dbReference type="ARBA" id="ARBA00006611"/>
    </source>
</evidence>
<feature type="domain" description="Bacterial type II secretion system protein E" evidence="4">
    <location>
        <begin position="283"/>
        <end position="297"/>
    </location>
</feature>
<evidence type="ECO:0000313" key="5">
    <source>
        <dbReference type="EMBL" id="AIU74120.1"/>
    </source>
</evidence>
<dbReference type="HOGENOM" id="CLU_013446_2_2_6"/>
<keyword evidence="3" id="KW-0067">ATP-binding</keyword>
<dbReference type="GO" id="GO:0005524">
    <property type="term" value="F:ATP binding"/>
    <property type="evidence" value="ECO:0007669"/>
    <property type="project" value="UniProtKB-KW"/>
</dbReference>
<dbReference type="eggNOG" id="COG2804">
    <property type="taxonomic scope" value="Bacteria"/>
</dbReference>
<organism evidence="5 6">
    <name type="scientific">Hafnia alvei FB1</name>
    <dbReference type="NCBI Taxonomy" id="1453496"/>
    <lineage>
        <taxon>Bacteria</taxon>
        <taxon>Pseudomonadati</taxon>
        <taxon>Pseudomonadota</taxon>
        <taxon>Gammaproteobacteria</taxon>
        <taxon>Enterobacterales</taxon>
        <taxon>Hafniaceae</taxon>
        <taxon>Hafnia</taxon>
    </lineage>
</organism>
<evidence type="ECO:0000259" key="4">
    <source>
        <dbReference type="PROSITE" id="PS00662"/>
    </source>
</evidence>